<gene>
    <name evidence="2" type="ORF">LY90DRAFT_522824</name>
</gene>
<dbReference type="InterPro" id="IPR052201">
    <property type="entry name" value="LRR-containing_regulator"/>
</dbReference>
<dbReference type="Gene3D" id="3.80.10.10">
    <property type="entry name" value="Ribonuclease Inhibitor"/>
    <property type="match status" value="1"/>
</dbReference>
<sequence length="268" mass="30340">MNALEEDLSKEISEYTEEYQLYCKNNNIKIRNELVSFLTNQTISGTIPEELALKGNSEELRNCRIDNNQILGILYPLKYTSFITVIDLRFNVITDEGAETIARFLLDNKSVKSLILKSNDIGSRGAACISKALHINEHLSHLDISCNPIGQEGGLAIASMLQINTSLKKLEVYSCSLNSVAVIALATVLRNNTTLTYIDFSDNFQNTHNLTQSVQNALMLHIANMIKYNSYLYDLRMQKMCITDWAMVDFLEKTIKINTELRVLDLSR</sequence>
<dbReference type="STRING" id="1754190.A0A1Y2EM63"/>
<name>A0A1Y2EM63_9FUNG</name>
<keyword evidence="1" id="KW-0677">Repeat</keyword>
<accession>A0A1Y2EM63</accession>
<dbReference type="PANTHER" id="PTHR24111:SF0">
    <property type="entry name" value="LEUCINE-RICH REPEAT-CONTAINING PROTEIN"/>
    <property type="match status" value="1"/>
</dbReference>
<dbReference type="PANTHER" id="PTHR24111">
    <property type="entry name" value="LEUCINE-RICH REPEAT-CONTAINING PROTEIN 34"/>
    <property type="match status" value="1"/>
</dbReference>
<evidence type="ECO:0000313" key="2">
    <source>
        <dbReference type="EMBL" id="ORY72316.1"/>
    </source>
</evidence>
<dbReference type="Pfam" id="PF13516">
    <property type="entry name" value="LRR_6"/>
    <property type="match status" value="3"/>
</dbReference>
<dbReference type="Proteomes" id="UP000193920">
    <property type="component" value="Unassembled WGS sequence"/>
</dbReference>
<dbReference type="SMART" id="SM00368">
    <property type="entry name" value="LRR_RI"/>
    <property type="match status" value="4"/>
</dbReference>
<dbReference type="OrthoDB" id="333024at2759"/>
<reference evidence="2 3" key="1">
    <citation type="submission" date="2016-08" db="EMBL/GenBank/DDBJ databases">
        <title>A Parts List for Fungal Cellulosomes Revealed by Comparative Genomics.</title>
        <authorList>
            <consortium name="DOE Joint Genome Institute"/>
            <person name="Haitjema C.H."/>
            <person name="Gilmore S.P."/>
            <person name="Henske J.K."/>
            <person name="Solomon K.V."/>
            <person name="De Groot R."/>
            <person name="Kuo A."/>
            <person name="Mondo S.J."/>
            <person name="Salamov A.A."/>
            <person name="Labutti K."/>
            <person name="Zhao Z."/>
            <person name="Chiniquy J."/>
            <person name="Barry K."/>
            <person name="Brewer H.M."/>
            <person name="Purvine S.O."/>
            <person name="Wright A.T."/>
            <person name="Boxma B."/>
            <person name="Van Alen T."/>
            <person name="Hackstein J.H."/>
            <person name="Baker S.E."/>
            <person name="Grigoriev I.V."/>
            <person name="O'Malley M.A."/>
        </authorList>
    </citation>
    <scope>NUCLEOTIDE SEQUENCE [LARGE SCALE GENOMIC DNA]</scope>
    <source>
        <strain evidence="2 3">G1</strain>
    </source>
</reference>
<proteinExistence type="predicted"/>
<comment type="caution">
    <text evidence="2">The sequence shown here is derived from an EMBL/GenBank/DDBJ whole genome shotgun (WGS) entry which is preliminary data.</text>
</comment>
<dbReference type="EMBL" id="MCOG01000040">
    <property type="protein sequence ID" value="ORY72316.1"/>
    <property type="molecule type" value="Genomic_DNA"/>
</dbReference>
<keyword evidence="3" id="KW-1185">Reference proteome</keyword>
<evidence type="ECO:0000256" key="1">
    <source>
        <dbReference type="ARBA" id="ARBA00022737"/>
    </source>
</evidence>
<dbReference type="InterPro" id="IPR001611">
    <property type="entry name" value="Leu-rich_rpt"/>
</dbReference>
<dbReference type="InterPro" id="IPR032675">
    <property type="entry name" value="LRR_dom_sf"/>
</dbReference>
<organism evidence="2 3">
    <name type="scientific">Neocallimastix californiae</name>
    <dbReference type="NCBI Taxonomy" id="1754190"/>
    <lineage>
        <taxon>Eukaryota</taxon>
        <taxon>Fungi</taxon>
        <taxon>Fungi incertae sedis</taxon>
        <taxon>Chytridiomycota</taxon>
        <taxon>Chytridiomycota incertae sedis</taxon>
        <taxon>Neocallimastigomycetes</taxon>
        <taxon>Neocallimastigales</taxon>
        <taxon>Neocallimastigaceae</taxon>
        <taxon>Neocallimastix</taxon>
    </lineage>
</organism>
<dbReference type="AlphaFoldDB" id="A0A1Y2EM63"/>
<dbReference type="SUPFAM" id="SSF52047">
    <property type="entry name" value="RNI-like"/>
    <property type="match status" value="1"/>
</dbReference>
<protein>
    <submittedName>
        <fullName evidence="2">RNI-like protein</fullName>
    </submittedName>
</protein>
<evidence type="ECO:0000313" key="3">
    <source>
        <dbReference type="Proteomes" id="UP000193920"/>
    </source>
</evidence>